<gene>
    <name evidence="2" type="ORF">UFOVP1207_72</name>
    <name evidence="1" type="ORF">UFOVP474_76</name>
</gene>
<evidence type="ECO:0000313" key="2">
    <source>
        <dbReference type="EMBL" id="CAB4190433.1"/>
    </source>
</evidence>
<organism evidence="1">
    <name type="scientific">uncultured Caudovirales phage</name>
    <dbReference type="NCBI Taxonomy" id="2100421"/>
    <lineage>
        <taxon>Viruses</taxon>
        <taxon>Duplodnaviria</taxon>
        <taxon>Heunggongvirae</taxon>
        <taxon>Uroviricota</taxon>
        <taxon>Caudoviricetes</taxon>
        <taxon>Peduoviridae</taxon>
        <taxon>Maltschvirus</taxon>
        <taxon>Maltschvirus maltsch</taxon>
    </lineage>
</organism>
<accession>A0A6J5MR04</accession>
<dbReference type="EMBL" id="LR797155">
    <property type="protein sequence ID" value="CAB4190433.1"/>
    <property type="molecule type" value="Genomic_DNA"/>
</dbReference>
<protein>
    <submittedName>
        <fullName evidence="1">Uncharacterized protein</fullName>
    </submittedName>
</protein>
<evidence type="ECO:0000313" key="1">
    <source>
        <dbReference type="EMBL" id="CAB4145949.1"/>
    </source>
</evidence>
<sequence length="98" mass="10806">MKNDNILGHIVDKLAQVKAQIADLKIDEQNLRQDLIDSGESVIEGVYHRAAISESEGKVAIDWKAIAMKFAPSRQLIKAHTSQGESYATVRMSARKSA</sequence>
<proteinExistence type="predicted"/>
<name>A0A6J5MR04_9CAUD</name>
<dbReference type="EMBL" id="LR796445">
    <property type="protein sequence ID" value="CAB4145949.1"/>
    <property type="molecule type" value="Genomic_DNA"/>
</dbReference>
<reference evidence="1" key="1">
    <citation type="submission" date="2020-04" db="EMBL/GenBank/DDBJ databases">
        <authorList>
            <person name="Chiriac C."/>
            <person name="Salcher M."/>
            <person name="Ghai R."/>
            <person name="Kavagutti S V."/>
        </authorList>
    </citation>
    <scope>NUCLEOTIDE SEQUENCE</scope>
</reference>